<dbReference type="Gene3D" id="3.40.190.10">
    <property type="entry name" value="Periplasmic binding protein-like II"/>
    <property type="match status" value="2"/>
</dbReference>
<dbReference type="SUPFAM" id="SSF53850">
    <property type="entry name" value="Periplasmic binding protein-like II"/>
    <property type="match status" value="1"/>
</dbReference>
<comment type="function">
    <text evidence="5">Part of a binding-protein-dependent transport system for a sugar.</text>
</comment>
<evidence type="ECO:0000256" key="5">
    <source>
        <dbReference type="ARBA" id="ARBA00049629"/>
    </source>
</evidence>
<gene>
    <name evidence="8" type="ORF">SAMN04488003_1079</name>
</gene>
<proteinExistence type="inferred from homology"/>
<dbReference type="InterPro" id="IPR050490">
    <property type="entry name" value="Bact_solute-bd_prot1"/>
</dbReference>
<evidence type="ECO:0000256" key="3">
    <source>
        <dbReference type="ARBA" id="ARBA00022448"/>
    </source>
</evidence>
<name>A0A1H8CLS5_9RHOB</name>
<organism evidence="8 9">
    <name type="scientific">Loktanella fryxellensis</name>
    <dbReference type="NCBI Taxonomy" id="245187"/>
    <lineage>
        <taxon>Bacteria</taxon>
        <taxon>Pseudomonadati</taxon>
        <taxon>Pseudomonadota</taxon>
        <taxon>Alphaproteobacteria</taxon>
        <taxon>Rhodobacterales</taxon>
        <taxon>Roseobacteraceae</taxon>
        <taxon>Loktanella</taxon>
    </lineage>
</organism>
<feature type="chain" id="PRO_5011777612" description="Probable sugar-binding periplasmic protein" evidence="7">
    <location>
        <begin position="22"/>
        <end position="409"/>
    </location>
</feature>
<evidence type="ECO:0000256" key="4">
    <source>
        <dbReference type="ARBA" id="ARBA00022729"/>
    </source>
</evidence>
<comment type="subcellular location">
    <subcellularLocation>
        <location evidence="1">Periplasm</location>
    </subcellularLocation>
</comment>
<feature type="signal peptide" evidence="7">
    <location>
        <begin position="1"/>
        <end position="21"/>
    </location>
</feature>
<keyword evidence="9" id="KW-1185">Reference proteome</keyword>
<evidence type="ECO:0000256" key="1">
    <source>
        <dbReference type="ARBA" id="ARBA00004418"/>
    </source>
</evidence>
<sequence length="409" mass="42933">MKLSTKLLSATAICAAGSAGAVDLEVMHWWTSGGEAAAVTKFADAWTATGNTWVDGAIAGGGDTARPIMVSRIIGGDPPAAFQFNHGRQAEELIEAGLILDITDVAEAEGWADIVSPTSLMDSCTYDGRVFCVPVNIHSWQWMWLSNAAYETAGVPVPTNWAEFMETAPAIREAGIVPLAMGGQPWQQNGAFGVMALALAGEEAWRAVNVDKNSEIVMGPEYTAVFEAFGEARELSNGLSVQDWNQATAAVIEDTAAAQIMGDWAQGEFALAGEVAGTDYSCLPGLGDVALLDTGGDAFFFPVIDDPEVQAAQKELAALLLSPEVQVAFNSAKGSLPVRPDVDLTTVNECTQKGLDLLAAGATVPAGTQLLSPDTTTQANDLITEFWSTPAMTPAEAQERYAAIIADAD</sequence>
<evidence type="ECO:0000313" key="8">
    <source>
        <dbReference type="EMBL" id="SEM95384.1"/>
    </source>
</evidence>
<keyword evidence="3" id="KW-0813">Transport</keyword>
<dbReference type="RefSeq" id="WP_218139847.1">
    <property type="nucleotide sequence ID" value="NZ_FOCI01000007.1"/>
</dbReference>
<evidence type="ECO:0000256" key="6">
    <source>
        <dbReference type="ARBA" id="ARBA00049753"/>
    </source>
</evidence>
<dbReference type="EMBL" id="FOCI01000007">
    <property type="protein sequence ID" value="SEM95384.1"/>
    <property type="molecule type" value="Genomic_DNA"/>
</dbReference>
<dbReference type="STRING" id="245187.SAMN04488003_1079"/>
<evidence type="ECO:0000256" key="7">
    <source>
        <dbReference type="SAM" id="SignalP"/>
    </source>
</evidence>
<evidence type="ECO:0000256" key="2">
    <source>
        <dbReference type="ARBA" id="ARBA00008520"/>
    </source>
</evidence>
<keyword evidence="4 7" id="KW-0732">Signal</keyword>
<dbReference type="InterPro" id="IPR006059">
    <property type="entry name" value="SBP"/>
</dbReference>
<protein>
    <recommendedName>
        <fullName evidence="6">Probable sugar-binding periplasmic protein</fullName>
    </recommendedName>
</protein>
<dbReference type="PANTHER" id="PTHR43649:SF28">
    <property type="entry name" value="BINDING PROTEIN COMPONENT OF ABC SUGAR TRANSPORTER-RELATED"/>
    <property type="match status" value="1"/>
</dbReference>
<accession>A0A1H8CLS5</accession>
<dbReference type="PANTHER" id="PTHR43649">
    <property type="entry name" value="ARABINOSE-BINDING PROTEIN-RELATED"/>
    <property type="match status" value="1"/>
</dbReference>
<dbReference type="Pfam" id="PF01547">
    <property type="entry name" value="SBP_bac_1"/>
    <property type="match status" value="1"/>
</dbReference>
<dbReference type="GO" id="GO:0042597">
    <property type="term" value="C:periplasmic space"/>
    <property type="evidence" value="ECO:0007669"/>
    <property type="project" value="UniProtKB-SubCell"/>
</dbReference>
<dbReference type="AlphaFoldDB" id="A0A1H8CLS5"/>
<evidence type="ECO:0000313" key="9">
    <source>
        <dbReference type="Proteomes" id="UP000199585"/>
    </source>
</evidence>
<reference evidence="8 9" key="1">
    <citation type="submission" date="2016-10" db="EMBL/GenBank/DDBJ databases">
        <authorList>
            <person name="de Groot N.N."/>
        </authorList>
    </citation>
    <scope>NUCLEOTIDE SEQUENCE [LARGE SCALE GENOMIC DNA]</scope>
    <source>
        <strain evidence="8 9">DSM 16213</strain>
    </source>
</reference>
<dbReference type="Proteomes" id="UP000199585">
    <property type="component" value="Unassembled WGS sequence"/>
</dbReference>
<comment type="similarity">
    <text evidence="2">Belongs to the bacterial solute-binding protein 1 family.</text>
</comment>